<organism evidence="2 3">
    <name type="scientific">Acer saccharum</name>
    <name type="common">Sugar maple</name>
    <dbReference type="NCBI Taxonomy" id="4024"/>
    <lineage>
        <taxon>Eukaryota</taxon>
        <taxon>Viridiplantae</taxon>
        <taxon>Streptophyta</taxon>
        <taxon>Embryophyta</taxon>
        <taxon>Tracheophyta</taxon>
        <taxon>Spermatophyta</taxon>
        <taxon>Magnoliopsida</taxon>
        <taxon>eudicotyledons</taxon>
        <taxon>Gunneridae</taxon>
        <taxon>Pentapetalae</taxon>
        <taxon>rosids</taxon>
        <taxon>malvids</taxon>
        <taxon>Sapindales</taxon>
        <taxon>Sapindaceae</taxon>
        <taxon>Hippocastanoideae</taxon>
        <taxon>Acereae</taxon>
        <taxon>Acer</taxon>
    </lineage>
</organism>
<comment type="caution">
    <text evidence="2">The sequence shown here is derived from an EMBL/GenBank/DDBJ whole genome shotgun (WGS) entry which is preliminary data.</text>
</comment>
<dbReference type="Proteomes" id="UP001168877">
    <property type="component" value="Unassembled WGS sequence"/>
</dbReference>
<sequence>MTRLDVEVTRLYSTPRKGKGNGEDRSVELEFGSNNSDQNKQIVILWISRLLATKLLRKLHGKPSLASLTQYQTRLLLQNCHRKNLTVKTRLK</sequence>
<protein>
    <submittedName>
        <fullName evidence="2">Uncharacterized protein</fullName>
    </submittedName>
</protein>
<evidence type="ECO:0000313" key="3">
    <source>
        <dbReference type="Proteomes" id="UP001168877"/>
    </source>
</evidence>
<keyword evidence="3" id="KW-1185">Reference proteome</keyword>
<gene>
    <name evidence="2" type="ORF">LWI29_014030</name>
</gene>
<reference evidence="2" key="1">
    <citation type="journal article" date="2022" name="Plant J.">
        <title>Strategies of tolerance reflected in two North American maple genomes.</title>
        <authorList>
            <person name="McEvoy S.L."/>
            <person name="Sezen U.U."/>
            <person name="Trouern-Trend A."/>
            <person name="McMahon S.M."/>
            <person name="Schaberg P.G."/>
            <person name="Yang J."/>
            <person name="Wegrzyn J.L."/>
            <person name="Swenson N.G."/>
        </authorList>
    </citation>
    <scope>NUCLEOTIDE SEQUENCE</scope>
    <source>
        <strain evidence="2">NS2018</strain>
    </source>
</reference>
<dbReference type="EMBL" id="JAUESC010000384">
    <property type="protein sequence ID" value="KAK0581461.1"/>
    <property type="molecule type" value="Genomic_DNA"/>
</dbReference>
<evidence type="ECO:0000313" key="2">
    <source>
        <dbReference type="EMBL" id="KAK0581461.1"/>
    </source>
</evidence>
<proteinExistence type="predicted"/>
<reference evidence="2" key="2">
    <citation type="submission" date="2023-06" db="EMBL/GenBank/DDBJ databases">
        <authorList>
            <person name="Swenson N.G."/>
            <person name="Wegrzyn J.L."/>
            <person name="Mcevoy S.L."/>
        </authorList>
    </citation>
    <scope>NUCLEOTIDE SEQUENCE</scope>
    <source>
        <strain evidence="2">NS2018</strain>
        <tissue evidence="2">Leaf</tissue>
    </source>
</reference>
<feature type="region of interest" description="Disordered" evidence="1">
    <location>
        <begin position="12"/>
        <end position="32"/>
    </location>
</feature>
<name>A0AA39RUS5_ACESA</name>
<accession>A0AA39RUS5</accession>
<evidence type="ECO:0000256" key="1">
    <source>
        <dbReference type="SAM" id="MobiDB-lite"/>
    </source>
</evidence>
<dbReference type="AlphaFoldDB" id="A0AA39RUS5"/>